<keyword evidence="1" id="KW-0175">Coiled coil</keyword>
<dbReference type="RefSeq" id="XP_037871599.1">
    <property type="nucleotide sequence ID" value="XM_038015671.2"/>
</dbReference>
<accession>A0A8R2R1Z7</accession>
<dbReference type="PANTHER" id="PTHR45823">
    <property type="entry name" value="T-SNARE COILED-COIL HOMOLOGY DOMAIN-CONTAINING PROTEIN"/>
    <property type="match status" value="1"/>
</dbReference>
<dbReference type="Pfam" id="PF14893">
    <property type="entry name" value="PNMA"/>
    <property type="match status" value="1"/>
</dbReference>
<organism evidence="3 4">
    <name type="scientific">Bombyx mori</name>
    <name type="common">Silk moth</name>
    <dbReference type="NCBI Taxonomy" id="7091"/>
    <lineage>
        <taxon>Eukaryota</taxon>
        <taxon>Metazoa</taxon>
        <taxon>Ecdysozoa</taxon>
        <taxon>Arthropoda</taxon>
        <taxon>Hexapoda</taxon>
        <taxon>Insecta</taxon>
        <taxon>Pterygota</taxon>
        <taxon>Neoptera</taxon>
        <taxon>Endopterygota</taxon>
        <taxon>Lepidoptera</taxon>
        <taxon>Glossata</taxon>
        <taxon>Ditrysia</taxon>
        <taxon>Bombycoidea</taxon>
        <taxon>Bombycidae</taxon>
        <taxon>Bombycinae</taxon>
        <taxon>Bombyx</taxon>
    </lineage>
</organism>
<evidence type="ECO:0000313" key="3">
    <source>
        <dbReference type="EnsemblMetazoa" id="XP_037871599.1"/>
    </source>
</evidence>
<proteinExistence type="predicted"/>
<protein>
    <recommendedName>
        <fullName evidence="2">Paraneoplastic antigen Ma-like C-terminal domain-containing protein</fullName>
    </recommendedName>
</protein>
<keyword evidence="4" id="KW-1185">Reference proteome</keyword>
<dbReference type="InterPro" id="IPR048270">
    <property type="entry name" value="PNMA_C"/>
</dbReference>
<feature type="domain" description="Paraneoplastic antigen Ma-like C-terminal" evidence="2">
    <location>
        <begin position="100"/>
        <end position="197"/>
    </location>
</feature>
<evidence type="ECO:0000313" key="4">
    <source>
        <dbReference type="Proteomes" id="UP000005204"/>
    </source>
</evidence>
<evidence type="ECO:0000259" key="2">
    <source>
        <dbReference type="Pfam" id="PF14893"/>
    </source>
</evidence>
<evidence type="ECO:0000256" key="1">
    <source>
        <dbReference type="SAM" id="Coils"/>
    </source>
</evidence>
<reference evidence="3" key="2">
    <citation type="submission" date="2022-06" db="UniProtKB">
        <authorList>
            <consortium name="EnsemblMetazoa"/>
        </authorList>
    </citation>
    <scope>IDENTIFICATION</scope>
    <source>
        <strain evidence="3">p50T (Dazao)</strain>
    </source>
</reference>
<dbReference type="Proteomes" id="UP000005204">
    <property type="component" value="Unassembled WGS sequence"/>
</dbReference>
<reference evidence="4" key="1">
    <citation type="journal article" date="2008" name="Insect Biochem. Mol. Biol.">
        <title>The genome of a lepidopteran model insect, the silkworm Bombyx mori.</title>
        <authorList>
            <consortium name="International Silkworm Genome Consortium"/>
        </authorList>
    </citation>
    <scope>NUCLEOTIDE SEQUENCE [LARGE SCALE GENOMIC DNA]</scope>
    <source>
        <strain evidence="4">p50T</strain>
    </source>
</reference>
<dbReference type="GeneID" id="110384960"/>
<dbReference type="KEGG" id="bmor:110384960"/>
<dbReference type="EnsemblMetazoa" id="XM_038015671.1">
    <property type="protein sequence ID" value="XP_037871599.1"/>
    <property type="gene ID" value="LOC110384960"/>
</dbReference>
<dbReference type="AlphaFoldDB" id="A0A8R2R1Z7"/>
<dbReference type="PANTHER" id="PTHR45823:SF1">
    <property type="entry name" value="T-SNARE COILED-COIL HOMOLOGY DOMAIN-CONTAINING PROTEIN"/>
    <property type="match status" value="1"/>
</dbReference>
<sequence>MAFLQEQVCRQKEQARRQEEELVRKLEERACHLTEIKEQVQQPEDRISQHESLNAKTEVQVVAVKKILEDMKTGTVISASVTAAPFLRGFKVMPLDGTTSWLAHRIQFEAVMKANGWSKSQAMTALTLELREPALTTLEALDKNVTYEQLVEALESRYGDAHPEHVFRAQLKERVQRSNESLQQWALEIEKLVRKAYRSLPALIDGSLVQEFVDGIRDLEVRAAV</sequence>
<feature type="coiled-coil region" evidence="1">
    <location>
        <begin position="168"/>
        <end position="195"/>
    </location>
</feature>
<name>A0A8R2R1Z7_BOMMO</name>